<keyword evidence="2" id="KW-1185">Reference proteome</keyword>
<dbReference type="Proteomes" id="UP001314205">
    <property type="component" value="Unassembled WGS sequence"/>
</dbReference>
<comment type="caution">
    <text evidence="1">The sequence shown here is derived from an EMBL/GenBank/DDBJ whole genome shotgun (WGS) entry which is preliminary data.</text>
</comment>
<dbReference type="AlphaFoldDB" id="A0AAV1K4D6"/>
<name>A0AAV1K4D6_9NEOP</name>
<gene>
    <name evidence="1" type="ORF">PARMNEM_LOCUS140</name>
</gene>
<protein>
    <submittedName>
        <fullName evidence="1">Uncharacterized protein</fullName>
    </submittedName>
</protein>
<dbReference type="EMBL" id="CAVLGL010000001">
    <property type="protein sequence ID" value="CAK1577991.1"/>
    <property type="molecule type" value="Genomic_DNA"/>
</dbReference>
<sequence>MEPHASVSNDPRASLIRHYSDDIPDVSLSEIRMALQHLKNGKAPGEDGITAELLKAGGKPVLEVLQKLFNSVLHGGITPEAEKPNDTFFNKRIFYNYLNVVCL</sequence>
<evidence type="ECO:0000313" key="1">
    <source>
        <dbReference type="EMBL" id="CAK1577991.1"/>
    </source>
</evidence>
<proteinExistence type="predicted"/>
<reference evidence="1 2" key="1">
    <citation type="submission" date="2023-11" db="EMBL/GenBank/DDBJ databases">
        <authorList>
            <person name="Hedman E."/>
            <person name="Englund M."/>
            <person name="Stromberg M."/>
            <person name="Nyberg Akerstrom W."/>
            <person name="Nylinder S."/>
            <person name="Jareborg N."/>
            <person name="Kallberg Y."/>
            <person name="Kronander E."/>
        </authorList>
    </citation>
    <scope>NUCLEOTIDE SEQUENCE [LARGE SCALE GENOMIC DNA]</scope>
</reference>
<accession>A0AAV1K4D6</accession>
<organism evidence="1 2">
    <name type="scientific">Parnassius mnemosyne</name>
    <name type="common">clouded apollo</name>
    <dbReference type="NCBI Taxonomy" id="213953"/>
    <lineage>
        <taxon>Eukaryota</taxon>
        <taxon>Metazoa</taxon>
        <taxon>Ecdysozoa</taxon>
        <taxon>Arthropoda</taxon>
        <taxon>Hexapoda</taxon>
        <taxon>Insecta</taxon>
        <taxon>Pterygota</taxon>
        <taxon>Neoptera</taxon>
        <taxon>Endopterygota</taxon>
        <taxon>Lepidoptera</taxon>
        <taxon>Glossata</taxon>
        <taxon>Ditrysia</taxon>
        <taxon>Papilionoidea</taxon>
        <taxon>Papilionidae</taxon>
        <taxon>Parnassiinae</taxon>
        <taxon>Parnassini</taxon>
        <taxon>Parnassius</taxon>
        <taxon>Driopa</taxon>
    </lineage>
</organism>
<evidence type="ECO:0000313" key="2">
    <source>
        <dbReference type="Proteomes" id="UP001314205"/>
    </source>
</evidence>